<organism evidence="2 3">
    <name type="scientific">Striga asiatica</name>
    <name type="common">Asiatic witchweed</name>
    <name type="synonym">Buchnera asiatica</name>
    <dbReference type="NCBI Taxonomy" id="4170"/>
    <lineage>
        <taxon>Eukaryota</taxon>
        <taxon>Viridiplantae</taxon>
        <taxon>Streptophyta</taxon>
        <taxon>Embryophyta</taxon>
        <taxon>Tracheophyta</taxon>
        <taxon>Spermatophyta</taxon>
        <taxon>Magnoliopsida</taxon>
        <taxon>eudicotyledons</taxon>
        <taxon>Gunneridae</taxon>
        <taxon>Pentapetalae</taxon>
        <taxon>asterids</taxon>
        <taxon>lamiids</taxon>
        <taxon>Lamiales</taxon>
        <taxon>Orobanchaceae</taxon>
        <taxon>Buchnereae</taxon>
        <taxon>Striga</taxon>
    </lineage>
</organism>
<keyword evidence="3" id="KW-1185">Reference proteome</keyword>
<evidence type="ECO:0000256" key="1">
    <source>
        <dbReference type="SAM" id="MobiDB-lite"/>
    </source>
</evidence>
<reference evidence="3" key="1">
    <citation type="journal article" date="2019" name="Curr. Biol.">
        <title>Genome Sequence of Striga asiatica Provides Insight into the Evolution of Plant Parasitism.</title>
        <authorList>
            <person name="Yoshida S."/>
            <person name="Kim S."/>
            <person name="Wafula E.K."/>
            <person name="Tanskanen J."/>
            <person name="Kim Y.M."/>
            <person name="Honaas L."/>
            <person name="Yang Z."/>
            <person name="Spallek T."/>
            <person name="Conn C.E."/>
            <person name="Ichihashi Y."/>
            <person name="Cheong K."/>
            <person name="Cui S."/>
            <person name="Der J.P."/>
            <person name="Gundlach H."/>
            <person name="Jiao Y."/>
            <person name="Hori C."/>
            <person name="Ishida J.K."/>
            <person name="Kasahara H."/>
            <person name="Kiba T."/>
            <person name="Kim M.S."/>
            <person name="Koo N."/>
            <person name="Laohavisit A."/>
            <person name="Lee Y.H."/>
            <person name="Lumba S."/>
            <person name="McCourt P."/>
            <person name="Mortimer J.C."/>
            <person name="Mutuku J.M."/>
            <person name="Nomura T."/>
            <person name="Sasaki-Sekimoto Y."/>
            <person name="Seto Y."/>
            <person name="Wang Y."/>
            <person name="Wakatake T."/>
            <person name="Sakakibara H."/>
            <person name="Demura T."/>
            <person name="Yamaguchi S."/>
            <person name="Yoneyama K."/>
            <person name="Manabe R.I."/>
            <person name="Nelson D.C."/>
            <person name="Schulman A.H."/>
            <person name="Timko M.P."/>
            <person name="dePamphilis C.W."/>
            <person name="Choi D."/>
            <person name="Shirasu K."/>
        </authorList>
    </citation>
    <scope>NUCLEOTIDE SEQUENCE [LARGE SCALE GENOMIC DNA]</scope>
    <source>
        <strain evidence="3">cv. UVA1</strain>
    </source>
</reference>
<name>A0A5A7PF26_STRAF</name>
<dbReference type="AlphaFoldDB" id="A0A5A7PF26"/>
<evidence type="ECO:0000313" key="2">
    <source>
        <dbReference type="EMBL" id="GER31495.1"/>
    </source>
</evidence>
<dbReference type="GO" id="GO:0003676">
    <property type="term" value="F:nucleic acid binding"/>
    <property type="evidence" value="ECO:0007669"/>
    <property type="project" value="InterPro"/>
</dbReference>
<dbReference type="SUPFAM" id="SSF54928">
    <property type="entry name" value="RNA-binding domain, RBD"/>
    <property type="match status" value="1"/>
</dbReference>
<dbReference type="InterPro" id="IPR012677">
    <property type="entry name" value="Nucleotide-bd_a/b_plait_sf"/>
</dbReference>
<dbReference type="Proteomes" id="UP000325081">
    <property type="component" value="Unassembled WGS sequence"/>
</dbReference>
<feature type="region of interest" description="Disordered" evidence="1">
    <location>
        <begin position="1"/>
        <end position="37"/>
    </location>
</feature>
<proteinExistence type="predicted"/>
<protein>
    <submittedName>
        <fullName evidence="2">RalA binding protein 1</fullName>
    </submittedName>
</protein>
<sequence>MENPNYSAAAGQTLPSAHENTSIPPPPPLPSSSDSQMRQVARKVAYLPDSVKSVLITEAAAKHFSILYDLCNLHYGRSPQIPPSFPSSLSQPPRCYLPDPVAELLDMVAREESRKIYVHILSGETSMNDVNGVVWELGAVEKIEFRWSTTLATVTFCDPEAARRALEMPVEVMNRHQLRWHSVRTGCPICEGRAGFSSYLI</sequence>
<evidence type="ECO:0000313" key="3">
    <source>
        <dbReference type="Proteomes" id="UP000325081"/>
    </source>
</evidence>
<dbReference type="Gene3D" id="3.30.70.330">
    <property type="match status" value="1"/>
</dbReference>
<gene>
    <name evidence="2" type="ORF">STAS_07491</name>
</gene>
<dbReference type="InterPro" id="IPR035979">
    <property type="entry name" value="RBD_domain_sf"/>
</dbReference>
<dbReference type="EMBL" id="BKCP01004483">
    <property type="protein sequence ID" value="GER31495.1"/>
    <property type="molecule type" value="Genomic_DNA"/>
</dbReference>
<comment type="caution">
    <text evidence="2">The sequence shown here is derived from an EMBL/GenBank/DDBJ whole genome shotgun (WGS) entry which is preliminary data.</text>
</comment>
<accession>A0A5A7PF26</accession>